<dbReference type="OMA" id="CMASEAS"/>
<feature type="compositionally biased region" description="Polar residues" evidence="2">
    <location>
        <begin position="104"/>
        <end position="118"/>
    </location>
</feature>
<dbReference type="OrthoDB" id="247073at2759"/>
<proteinExistence type="predicted"/>
<dbReference type="AlphaFoldDB" id="A0A0N1HZ64"/>
<feature type="compositionally biased region" description="Polar residues" evidence="2">
    <location>
        <begin position="361"/>
        <end position="390"/>
    </location>
</feature>
<keyword evidence="4" id="KW-1185">Reference proteome</keyword>
<name>A0A0N1HZ64_LEPSE</name>
<organism evidence="3 4">
    <name type="scientific">Leptomonas seymouri</name>
    <dbReference type="NCBI Taxonomy" id="5684"/>
    <lineage>
        <taxon>Eukaryota</taxon>
        <taxon>Discoba</taxon>
        <taxon>Euglenozoa</taxon>
        <taxon>Kinetoplastea</taxon>
        <taxon>Metakinetoplastina</taxon>
        <taxon>Trypanosomatida</taxon>
        <taxon>Trypanosomatidae</taxon>
        <taxon>Leishmaniinae</taxon>
        <taxon>Leptomonas</taxon>
    </lineage>
</organism>
<feature type="compositionally biased region" description="Polar residues" evidence="2">
    <location>
        <begin position="85"/>
        <end position="95"/>
    </location>
</feature>
<evidence type="ECO:0000313" key="4">
    <source>
        <dbReference type="Proteomes" id="UP000038009"/>
    </source>
</evidence>
<keyword evidence="1" id="KW-0175">Coiled coil</keyword>
<gene>
    <name evidence="3" type="ORF">ABL78_7692</name>
</gene>
<evidence type="ECO:0000256" key="2">
    <source>
        <dbReference type="SAM" id="MobiDB-lite"/>
    </source>
</evidence>
<feature type="compositionally biased region" description="Polar residues" evidence="2">
    <location>
        <begin position="57"/>
        <end position="66"/>
    </location>
</feature>
<accession>A0A0N1HZ64</accession>
<comment type="caution">
    <text evidence="3">The sequence shown here is derived from an EMBL/GenBank/DDBJ whole genome shotgun (WGS) entry which is preliminary data.</text>
</comment>
<dbReference type="Proteomes" id="UP000038009">
    <property type="component" value="Unassembled WGS sequence"/>
</dbReference>
<feature type="coiled-coil region" evidence="1">
    <location>
        <begin position="178"/>
        <end position="205"/>
    </location>
</feature>
<evidence type="ECO:0000313" key="3">
    <source>
        <dbReference type="EMBL" id="KPI83278.1"/>
    </source>
</evidence>
<dbReference type="VEuPathDB" id="TriTrypDB:Lsey_0403_0050"/>
<feature type="region of interest" description="Disordered" evidence="2">
    <location>
        <begin position="331"/>
        <end position="401"/>
    </location>
</feature>
<sequence>MQPGPTPLRPYSYAAQAAASRANTRPKSDYCLAMEAKQRRSSRSTLPESHPSFSAPLLSSTPSTAMTPERMTSPRVCCGARESQKFSQLMSSAHTRSGKAPTLAQPQPSTSPCSSARQRGSAPKNAPLQENIGSEMLTNEEMNDSTSVLLTQLQHVVVQISGQIVEERRHAWQLQDQVDSLKNVVAEQDAMLDRLSRENELMQQEKVHMWRSHQQELRLSAEAPPRGSPERHKNLSVHTQLPSLATASISAAEVDRCVLAEFDRLPSPFPPPAGGSDYERKNPFDEVSPAVATVLRSLATQVLQHRQPTTRGLDYSGREWRDVQDRGVRRVSDEASVESFSPTHRLPTKDQEKLKVGPARTISSSATHPSQLATQSYRVTTEGLSENRTGASSRAHSESSASVASAIYEEAGTILSDIRARYGL</sequence>
<feature type="region of interest" description="Disordered" evidence="2">
    <location>
        <begin position="1"/>
        <end position="128"/>
    </location>
</feature>
<reference evidence="3 4" key="1">
    <citation type="journal article" date="2015" name="PLoS Pathog.">
        <title>Leptomonas seymouri: Adaptations to the Dixenous Life Cycle Analyzed by Genome Sequencing, Transcriptome Profiling and Co-infection with Leishmania donovani.</title>
        <authorList>
            <person name="Kraeva N."/>
            <person name="Butenko A."/>
            <person name="Hlavacova J."/>
            <person name="Kostygov A."/>
            <person name="Myskova J."/>
            <person name="Grybchuk D."/>
            <person name="Lestinova T."/>
            <person name="Votypka J."/>
            <person name="Volf P."/>
            <person name="Opperdoes F."/>
            <person name="Flegontov P."/>
            <person name="Lukes J."/>
            <person name="Yurchenko V."/>
        </authorList>
    </citation>
    <scope>NUCLEOTIDE SEQUENCE [LARGE SCALE GENOMIC DNA]</scope>
    <source>
        <strain evidence="3 4">ATCC 30220</strain>
    </source>
</reference>
<feature type="compositionally biased region" description="Low complexity" evidence="2">
    <location>
        <begin position="11"/>
        <end position="22"/>
    </location>
</feature>
<protein>
    <submittedName>
        <fullName evidence="3">Uncharacterized protein</fullName>
    </submittedName>
</protein>
<dbReference type="EMBL" id="LJSK01000403">
    <property type="protein sequence ID" value="KPI83278.1"/>
    <property type="molecule type" value="Genomic_DNA"/>
</dbReference>
<feature type="compositionally biased region" description="Low complexity" evidence="2">
    <location>
        <begin position="391"/>
        <end position="401"/>
    </location>
</feature>
<evidence type="ECO:0000256" key="1">
    <source>
        <dbReference type="SAM" id="Coils"/>
    </source>
</evidence>